<protein>
    <submittedName>
        <fullName evidence="4">Uncharacterized protein LOC106752684</fullName>
    </submittedName>
</protein>
<dbReference type="Proteomes" id="UP000087766">
    <property type="component" value="Chromosome 2"/>
</dbReference>
<evidence type="ECO:0000313" key="4">
    <source>
        <dbReference type="RefSeq" id="XP_014489905.1"/>
    </source>
</evidence>
<dbReference type="InterPro" id="IPR032567">
    <property type="entry name" value="RTL1-rel"/>
</dbReference>
<dbReference type="PANTHER" id="PTHR15503:SF45">
    <property type="entry name" value="RNA-DIRECTED DNA POLYMERASE HOMOLOG"/>
    <property type="match status" value="1"/>
</dbReference>
<dbReference type="RefSeq" id="XP_014489905.1">
    <property type="nucleotide sequence ID" value="XM_014634419.1"/>
</dbReference>
<sequence>MALQNLEVARVAAENARVSSENTQRQFVEVLTSGRATASPSSSSTAARPQEWSLESFLQHHPAKFNGQCTPDEADQWFHDMERIYNAKRCPEDSRLAFTEYLLTGEVSHWWSSLWMILEESRTPITWELFRQKFYREYFPDSVIFAKEVEFLELTQGNMYLSKYVDRFKHLLRFNTMAVDEDWQCHKFENGLRGDVKLMVMGLSIRDFPTLVEKARSLEKAKLEVESQQKQSQRVGGSITSRGGSNFRRTPYFRPPSLSFGGSSSSSHSSGQQSNLIMGNCLLNEKVCVVLYDSGATHSFVSQSCAEELGLSVRELQCDLTVSTPTSGLVKTSTVCVRCSVIVEGRSFKKKLVFPSDLMEMSLPLGVLRQDIIEGASCFLIMSHVEVNQDSDSLSQETSGANLPVVNEFLDVFPEEIPSLPPPREVEFSIDLRTSLIIHQTYER</sequence>
<proteinExistence type="predicted"/>
<accession>A0A1S3T813</accession>
<name>A0A1S3T813_VIGRR</name>
<reference evidence="4" key="2">
    <citation type="submission" date="2025-08" db="UniProtKB">
        <authorList>
            <consortium name="RefSeq"/>
        </authorList>
    </citation>
    <scope>IDENTIFICATION</scope>
    <source>
        <tissue evidence="4">Leaf</tissue>
    </source>
</reference>
<dbReference type="CDD" id="cd00303">
    <property type="entry name" value="retropepsin_like"/>
    <property type="match status" value="1"/>
</dbReference>
<dbReference type="Gene3D" id="2.40.70.10">
    <property type="entry name" value="Acid Proteases"/>
    <property type="match status" value="1"/>
</dbReference>
<evidence type="ECO:0000313" key="3">
    <source>
        <dbReference type="Proteomes" id="UP000087766"/>
    </source>
</evidence>
<dbReference type="PANTHER" id="PTHR15503">
    <property type="entry name" value="LDOC1 RELATED"/>
    <property type="match status" value="1"/>
</dbReference>
<dbReference type="InterPro" id="IPR005162">
    <property type="entry name" value="Retrotrans_gag_dom"/>
</dbReference>
<reference evidence="3" key="1">
    <citation type="journal article" date="2014" name="Nat. Commun.">
        <title>Genome sequence of mungbean and insights into evolution within Vigna species.</title>
        <authorList>
            <person name="Kang Y.J."/>
            <person name="Kim S.K."/>
            <person name="Kim M.Y."/>
            <person name="Lestari P."/>
            <person name="Kim K.H."/>
            <person name="Ha B.K."/>
            <person name="Jun T.H."/>
            <person name="Hwang W.J."/>
            <person name="Lee T."/>
            <person name="Lee J."/>
            <person name="Shim S."/>
            <person name="Yoon M.Y."/>
            <person name="Jang Y.E."/>
            <person name="Han K.S."/>
            <person name="Taeprayoon P."/>
            <person name="Yoon N."/>
            <person name="Somta P."/>
            <person name="Tanya P."/>
            <person name="Kim K.S."/>
            <person name="Gwag J.G."/>
            <person name="Moon J.K."/>
            <person name="Lee Y.H."/>
            <person name="Park B.S."/>
            <person name="Bombarely A."/>
            <person name="Doyle J.J."/>
            <person name="Jackson S.A."/>
            <person name="Schafleitner R."/>
            <person name="Srinives P."/>
            <person name="Varshney R.K."/>
            <person name="Lee S.H."/>
        </authorList>
    </citation>
    <scope>NUCLEOTIDE SEQUENCE [LARGE SCALE GENOMIC DNA]</scope>
    <source>
        <strain evidence="3">cv. VC1973A</strain>
    </source>
</reference>
<dbReference type="GeneID" id="106752684"/>
<dbReference type="KEGG" id="vra:106752684"/>
<feature type="compositionally biased region" description="Polar residues" evidence="1">
    <location>
        <begin position="228"/>
        <end position="248"/>
    </location>
</feature>
<dbReference type="InterPro" id="IPR021109">
    <property type="entry name" value="Peptidase_aspartic_dom_sf"/>
</dbReference>
<keyword evidence="3" id="KW-1185">Reference proteome</keyword>
<dbReference type="Pfam" id="PF03732">
    <property type="entry name" value="Retrotrans_gag"/>
    <property type="match status" value="1"/>
</dbReference>
<dbReference type="SUPFAM" id="SSF50630">
    <property type="entry name" value="Acid proteases"/>
    <property type="match status" value="1"/>
</dbReference>
<feature type="domain" description="Retrotransposon gag" evidence="2">
    <location>
        <begin position="101"/>
        <end position="193"/>
    </location>
</feature>
<feature type="region of interest" description="Disordered" evidence="1">
    <location>
        <begin position="225"/>
        <end position="249"/>
    </location>
</feature>
<dbReference type="Pfam" id="PF08284">
    <property type="entry name" value="RVP_2"/>
    <property type="match status" value="1"/>
</dbReference>
<evidence type="ECO:0000256" key="1">
    <source>
        <dbReference type="SAM" id="MobiDB-lite"/>
    </source>
</evidence>
<organism evidence="3 4">
    <name type="scientific">Vigna radiata var. radiata</name>
    <name type="common">Mung bean</name>
    <name type="synonym">Phaseolus aureus</name>
    <dbReference type="NCBI Taxonomy" id="3916"/>
    <lineage>
        <taxon>Eukaryota</taxon>
        <taxon>Viridiplantae</taxon>
        <taxon>Streptophyta</taxon>
        <taxon>Embryophyta</taxon>
        <taxon>Tracheophyta</taxon>
        <taxon>Spermatophyta</taxon>
        <taxon>Magnoliopsida</taxon>
        <taxon>eudicotyledons</taxon>
        <taxon>Gunneridae</taxon>
        <taxon>Pentapetalae</taxon>
        <taxon>rosids</taxon>
        <taxon>fabids</taxon>
        <taxon>Fabales</taxon>
        <taxon>Fabaceae</taxon>
        <taxon>Papilionoideae</taxon>
        <taxon>50 kb inversion clade</taxon>
        <taxon>NPAAA clade</taxon>
        <taxon>indigoferoid/millettioid clade</taxon>
        <taxon>Phaseoleae</taxon>
        <taxon>Vigna</taxon>
    </lineage>
</organism>
<dbReference type="OrthoDB" id="1749844at2759"/>
<gene>
    <name evidence="4" type="primary">LOC106752684</name>
</gene>
<dbReference type="AlphaFoldDB" id="A0A1S3T813"/>
<evidence type="ECO:0000259" key="2">
    <source>
        <dbReference type="Pfam" id="PF03732"/>
    </source>
</evidence>